<dbReference type="EMBL" id="MPUH01000693">
    <property type="protein sequence ID" value="OMJ75388.1"/>
    <property type="molecule type" value="Genomic_DNA"/>
</dbReference>
<dbReference type="EMBL" id="MPUH01000746">
    <property type="protein sequence ID" value="OMJ74512.1"/>
    <property type="molecule type" value="Genomic_DNA"/>
</dbReference>
<organism evidence="1 3">
    <name type="scientific">Stentor coeruleus</name>
    <dbReference type="NCBI Taxonomy" id="5963"/>
    <lineage>
        <taxon>Eukaryota</taxon>
        <taxon>Sar</taxon>
        <taxon>Alveolata</taxon>
        <taxon>Ciliophora</taxon>
        <taxon>Postciliodesmatophora</taxon>
        <taxon>Heterotrichea</taxon>
        <taxon>Heterotrichida</taxon>
        <taxon>Stentoridae</taxon>
        <taxon>Stentor</taxon>
    </lineage>
</organism>
<protein>
    <submittedName>
        <fullName evidence="1">Uncharacterized protein</fullName>
    </submittedName>
</protein>
<dbReference type="AlphaFoldDB" id="A0A1R2BCK7"/>
<name>A0A1R2BCK7_9CILI</name>
<proteinExistence type="predicted"/>
<gene>
    <name evidence="2" type="ORF">SteCoe_25465</name>
    <name evidence="1" type="ORF">SteCoe_26554</name>
</gene>
<dbReference type="Proteomes" id="UP000187209">
    <property type="component" value="Unassembled WGS sequence"/>
</dbReference>
<evidence type="ECO:0000313" key="3">
    <source>
        <dbReference type="Proteomes" id="UP000187209"/>
    </source>
</evidence>
<evidence type="ECO:0000313" key="1">
    <source>
        <dbReference type="EMBL" id="OMJ74512.1"/>
    </source>
</evidence>
<reference evidence="1 3" key="1">
    <citation type="submission" date="2016-11" db="EMBL/GenBank/DDBJ databases">
        <title>The macronuclear genome of Stentor coeruleus: a giant cell with tiny introns.</title>
        <authorList>
            <person name="Slabodnick M."/>
            <person name="Ruby J.G."/>
            <person name="Reiff S.B."/>
            <person name="Swart E.C."/>
            <person name="Gosai S."/>
            <person name="Prabakaran S."/>
            <person name="Witkowska E."/>
            <person name="Larue G.E."/>
            <person name="Fisher S."/>
            <person name="Freeman R.M."/>
            <person name="Gunawardena J."/>
            <person name="Chu W."/>
            <person name="Stover N.A."/>
            <person name="Gregory B.D."/>
            <person name="Nowacki M."/>
            <person name="Derisi J."/>
            <person name="Roy S.W."/>
            <person name="Marshall W.F."/>
            <person name="Sood P."/>
        </authorList>
    </citation>
    <scope>NUCLEOTIDE SEQUENCE [LARGE SCALE GENOMIC DNA]</scope>
    <source>
        <strain evidence="1">WM001</strain>
    </source>
</reference>
<accession>A0A1R2BCK7</accession>
<evidence type="ECO:0000313" key="2">
    <source>
        <dbReference type="EMBL" id="OMJ75388.1"/>
    </source>
</evidence>
<sequence length="203" mass="23311">MIKDTNIPNLTQDIELQYPSFELPKELDLISILHNESDQGSFFTSKNLKKQEKSISEISAWEDEFSCLSPITKKLVKNARKRPCFPPSIKSKYLSPVLTRKTSKAPVKFTDWTESFSSGLSKLPFLPKTKSPIYRHIMPEEKPLKKAMLTRKKILTLRDTAITVFKFTPSSINNIKNAIQITPIFNRNILRSCTSTKKQTPYD</sequence>
<comment type="caution">
    <text evidence="1">The sequence shown here is derived from an EMBL/GenBank/DDBJ whole genome shotgun (WGS) entry which is preliminary data.</text>
</comment>
<keyword evidence="3" id="KW-1185">Reference proteome</keyword>